<gene>
    <name evidence="1" type="ORF">METZ01_LOCUS266646</name>
</gene>
<protein>
    <submittedName>
        <fullName evidence="1">Uncharacterized protein</fullName>
    </submittedName>
</protein>
<dbReference type="AlphaFoldDB" id="A0A382JR39"/>
<sequence length="32" mass="3720">MNQIRFTGVYLSYKRGTNSTIFLTYLMSLDSV</sequence>
<proteinExistence type="predicted"/>
<accession>A0A382JR39</accession>
<organism evidence="1">
    <name type="scientific">marine metagenome</name>
    <dbReference type="NCBI Taxonomy" id="408172"/>
    <lineage>
        <taxon>unclassified sequences</taxon>
        <taxon>metagenomes</taxon>
        <taxon>ecological metagenomes</taxon>
    </lineage>
</organism>
<evidence type="ECO:0000313" key="1">
    <source>
        <dbReference type="EMBL" id="SVC13792.1"/>
    </source>
</evidence>
<name>A0A382JR39_9ZZZZ</name>
<reference evidence="1" key="1">
    <citation type="submission" date="2018-05" db="EMBL/GenBank/DDBJ databases">
        <authorList>
            <person name="Lanie J.A."/>
            <person name="Ng W.-L."/>
            <person name="Kazmierczak K.M."/>
            <person name="Andrzejewski T.M."/>
            <person name="Davidsen T.M."/>
            <person name="Wayne K.J."/>
            <person name="Tettelin H."/>
            <person name="Glass J.I."/>
            <person name="Rusch D."/>
            <person name="Podicherti R."/>
            <person name="Tsui H.-C.T."/>
            <person name="Winkler M.E."/>
        </authorList>
    </citation>
    <scope>NUCLEOTIDE SEQUENCE</scope>
</reference>
<dbReference type="EMBL" id="UINC01075526">
    <property type="protein sequence ID" value="SVC13792.1"/>
    <property type="molecule type" value="Genomic_DNA"/>
</dbReference>